<dbReference type="Pfam" id="PF01648">
    <property type="entry name" value="ACPS"/>
    <property type="match status" value="1"/>
</dbReference>
<keyword evidence="5" id="KW-1185">Reference proteome</keyword>
<dbReference type="InterPro" id="IPR037143">
    <property type="entry name" value="4-PPantetheinyl_Trfase_dom_sf"/>
</dbReference>
<comment type="similarity">
    <text evidence="1">Belongs to the P-Pant transferase superfamily. Gsp/Sfp/HetI/AcpT family.</text>
</comment>
<evidence type="ECO:0000313" key="5">
    <source>
        <dbReference type="Proteomes" id="UP001612915"/>
    </source>
</evidence>
<name>A0ABW8AIK9_9ACTN</name>
<organism evidence="4 5">
    <name type="scientific">Spongisporangium articulatum</name>
    <dbReference type="NCBI Taxonomy" id="3362603"/>
    <lineage>
        <taxon>Bacteria</taxon>
        <taxon>Bacillati</taxon>
        <taxon>Actinomycetota</taxon>
        <taxon>Actinomycetes</taxon>
        <taxon>Kineosporiales</taxon>
        <taxon>Kineosporiaceae</taxon>
        <taxon>Spongisporangium</taxon>
    </lineage>
</organism>
<gene>
    <name evidence="4" type="ORF">ACIB24_03910</name>
</gene>
<proteinExistence type="inferred from homology"/>
<dbReference type="PANTHER" id="PTHR12215">
    <property type="entry name" value="PHOSPHOPANTETHEINE TRANSFERASE"/>
    <property type="match status" value="1"/>
</dbReference>
<dbReference type="InterPro" id="IPR050559">
    <property type="entry name" value="P-Pant_transferase_sf"/>
</dbReference>
<evidence type="ECO:0000256" key="1">
    <source>
        <dbReference type="ARBA" id="ARBA00010990"/>
    </source>
</evidence>
<evidence type="ECO:0000259" key="3">
    <source>
        <dbReference type="Pfam" id="PF01648"/>
    </source>
</evidence>
<feature type="domain" description="4'-phosphopantetheinyl transferase" evidence="3">
    <location>
        <begin position="114"/>
        <end position="183"/>
    </location>
</feature>
<reference evidence="4 5" key="1">
    <citation type="submission" date="2024-10" db="EMBL/GenBank/DDBJ databases">
        <title>The Natural Products Discovery Center: Release of the First 8490 Sequenced Strains for Exploring Actinobacteria Biosynthetic Diversity.</title>
        <authorList>
            <person name="Kalkreuter E."/>
            <person name="Kautsar S.A."/>
            <person name="Yang D."/>
            <person name="Bader C.D."/>
            <person name="Teijaro C.N."/>
            <person name="Fluegel L."/>
            <person name="Davis C.M."/>
            <person name="Simpson J.R."/>
            <person name="Lauterbach L."/>
            <person name="Steele A.D."/>
            <person name="Gui C."/>
            <person name="Meng S."/>
            <person name="Li G."/>
            <person name="Viehrig K."/>
            <person name="Ye F."/>
            <person name="Su P."/>
            <person name="Kiefer A.F."/>
            <person name="Nichols A."/>
            <person name="Cepeda A.J."/>
            <person name="Yan W."/>
            <person name="Fan B."/>
            <person name="Jiang Y."/>
            <person name="Adhikari A."/>
            <person name="Zheng C.-J."/>
            <person name="Schuster L."/>
            <person name="Cowan T.M."/>
            <person name="Smanski M.J."/>
            <person name="Chevrette M.G."/>
            <person name="De Carvalho L.P.S."/>
            <person name="Shen B."/>
        </authorList>
    </citation>
    <scope>NUCLEOTIDE SEQUENCE [LARGE SCALE GENOMIC DNA]</scope>
    <source>
        <strain evidence="4 5">NPDC049639</strain>
    </source>
</reference>
<dbReference type="GO" id="GO:0016740">
    <property type="term" value="F:transferase activity"/>
    <property type="evidence" value="ECO:0007669"/>
    <property type="project" value="UniProtKB-KW"/>
</dbReference>
<dbReference type="SUPFAM" id="SSF56214">
    <property type="entry name" value="4'-phosphopantetheinyl transferase"/>
    <property type="match status" value="2"/>
</dbReference>
<protein>
    <submittedName>
        <fullName evidence="4">4'-phosphopantetheinyl transferase family protein</fullName>
    </submittedName>
</protein>
<dbReference type="PANTHER" id="PTHR12215:SF10">
    <property type="entry name" value="L-AMINOADIPATE-SEMIALDEHYDE DEHYDROGENASE-PHOSPHOPANTETHEINYL TRANSFERASE"/>
    <property type="match status" value="1"/>
</dbReference>
<evidence type="ECO:0000256" key="2">
    <source>
        <dbReference type="ARBA" id="ARBA00022679"/>
    </source>
</evidence>
<dbReference type="RefSeq" id="WP_398275427.1">
    <property type="nucleotide sequence ID" value="NZ_JBITLV010000001.1"/>
</dbReference>
<dbReference type="Proteomes" id="UP001612915">
    <property type="component" value="Unassembled WGS sequence"/>
</dbReference>
<accession>A0ABW8AIK9</accession>
<comment type="caution">
    <text evidence="4">The sequence shown here is derived from an EMBL/GenBank/DDBJ whole genome shotgun (WGS) entry which is preliminary data.</text>
</comment>
<dbReference type="Gene3D" id="3.90.470.20">
    <property type="entry name" value="4'-phosphopantetheinyl transferase domain"/>
    <property type="match status" value="1"/>
</dbReference>
<evidence type="ECO:0000313" key="4">
    <source>
        <dbReference type="EMBL" id="MFI7586201.1"/>
    </source>
</evidence>
<dbReference type="InterPro" id="IPR008278">
    <property type="entry name" value="4-PPantetheinyl_Trfase_dom"/>
</dbReference>
<sequence length="238" mass="25536">MDVELFWAAVDAGRLSESTRASLRLDVDPDRLAKLGRFVRAEDRDRGLAAHALLRRVLADRLDVRPAELVFETFCAACGEVGHGKPSVVGAPVEFNLSHSGERVVVALAPAGVPVGVDVETRRGVDWAGLRRQVFTDAEWARTGAHPDPDAERTRTWARKEAAVKAVGHGLAMPLRTVETRPLEGLRDAAGPVWSVDLPQGAGRLDGTDVDLGGYPGAVAVAGDPPQWRLRAHEAVLA</sequence>
<keyword evidence="2 4" id="KW-0808">Transferase</keyword>
<dbReference type="EMBL" id="JBITLV010000001">
    <property type="protein sequence ID" value="MFI7586201.1"/>
    <property type="molecule type" value="Genomic_DNA"/>
</dbReference>